<dbReference type="PANTHER" id="PTHR21074">
    <property type="entry name" value="IQ AND UBIQUITIN-LIKE DOMAIN-CONTAINING PROTEIN"/>
    <property type="match status" value="1"/>
</dbReference>
<dbReference type="PANTHER" id="PTHR21074:SF0">
    <property type="entry name" value="IQ AND UBIQUITIN-LIKE DOMAIN-CONTAINING PROTEIN"/>
    <property type="match status" value="1"/>
</dbReference>
<evidence type="ECO:0000313" key="3">
    <source>
        <dbReference type="EMBL" id="CAH1391969.1"/>
    </source>
</evidence>
<dbReference type="OrthoDB" id="10265862at2759"/>
<dbReference type="GO" id="GO:0001669">
    <property type="term" value="C:acrosomal vesicle"/>
    <property type="evidence" value="ECO:0007669"/>
    <property type="project" value="TreeGrafter"/>
</dbReference>
<dbReference type="InterPro" id="IPR037695">
    <property type="entry name" value="IQUB"/>
</dbReference>
<dbReference type="Pfam" id="PF25805">
    <property type="entry name" value="IQUB"/>
    <property type="match status" value="1"/>
</dbReference>
<accession>A0A9P0EBN2</accession>
<evidence type="ECO:0000256" key="1">
    <source>
        <dbReference type="SAM" id="MobiDB-lite"/>
    </source>
</evidence>
<gene>
    <name evidence="3" type="ORF">NEZAVI_LOCUS2883</name>
</gene>
<dbReference type="GO" id="GO:0060271">
    <property type="term" value="P:cilium assembly"/>
    <property type="evidence" value="ECO:0007669"/>
    <property type="project" value="TreeGrafter"/>
</dbReference>
<dbReference type="Proteomes" id="UP001152798">
    <property type="component" value="Chromosome 1"/>
</dbReference>
<feature type="region of interest" description="Disordered" evidence="1">
    <location>
        <begin position="170"/>
        <end position="211"/>
    </location>
</feature>
<dbReference type="EMBL" id="OV725077">
    <property type="protein sequence ID" value="CAH1391969.1"/>
    <property type="molecule type" value="Genomic_DNA"/>
</dbReference>
<name>A0A9P0EBN2_NEZVI</name>
<dbReference type="InterPro" id="IPR057887">
    <property type="entry name" value="IQUB_helical"/>
</dbReference>
<reference evidence="3" key="1">
    <citation type="submission" date="2022-01" db="EMBL/GenBank/DDBJ databases">
        <authorList>
            <person name="King R."/>
        </authorList>
    </citation>
    <scope>NUCLEOTIDE SEQUENCE</scope>
</reference>
<sequence>MSEIRSSNNMVDFVRRKSVCLVKNVDMVLIYFKMPNALLIREWLPLYTNIWEIQQELAANICANAGNIILKYKGSVLDPWIPLAGLEYEDALLFVFDVDILDDIDGKFGKPWSDKTTRVVKILNKENKQIELNVIVEIENVKKPWLGGFRHKITKVEYHHAVVQTDTFRERRHKMGEPPPKTIDNSSQTRKYHPKDTGCQTRHDHGTQMPLPGLYTATYRDRIIDPGTYKEYVEEVHSKLPVTCLNKFKKLCMEIINRSKEEKLRLKRLVMMSEKMKILKEHSQKAELNFTLSTIYPTDIYGIENLYSLVNNWYDKERKRQLEAFVLPTDPGFKAILLNLFKKKLNYLRQLDVLKTKQRDEWMKKHRMKLFDEAAKPKIRYYPKGSITVVETCDVLRSKILKELYSCYIRRDYKPEERVEMLLQLKSNVETTIPIDLALPLIELLNREIDMLSMGMKHLEGLRKRITEMLFYLFTSDEVFEKSLSESEEKITYSTMKCISCNELKPKKAFFKRSSTNNRHCKSCLWLHDRNVGVPPLGPYQFMLDEMRKYFKTSNNSILDIIQPYEIFRLVTKVWNGKSALSGNRDPYKLWLARWDVEQEWAPWNAILLTKDEAEIHEQVEKPKDFYEPHFVFEVRRKQLQAKMDFKKLREDYIQWKYDTDKDFNAKARQRKEEYFKSCDPFFRPAEYFLRKRQDTNNDATEIRLSTY</sequence>
<organism evidence="3 4">
    <name type="scientific">Nezara viridula</name>
    <name type="common">Southern green stink bug</name>
    <name type="synonym">Cimex viridulus</name>
    <dbReference type="NCBI Taxonomy" id="85310"/>
    <lineage>
        <taxon>Eukaryota</taxon>
        <taxon>Metazoa</taxon>
        <taxon>Ecdysozoa</taxon>
        <taxon>Arthropoda</taxon>
        <taxon>Hexapoda</taxon>
        <taxon>Insecta</taxon>
        <taxon>Pterygota</taxon>
        <taxon>Neoptera</taxon>
        <taxon>Paraneoptera</taxon>
        <taxon>Hemiptera</taxon>
        <taxon>Heteroptera</taxon>
        <taxon>Panheteroptera</taxon>
        <taxon>Pentatomomorpha</taxon>
        <taxon>Pentatomoidea</taxon>
        <taxon>Pentatomidae</taxon>
        <taxon>Pentatominae</taxon>
        <taxon>Nezara</taxon>
    </lineage>
</organism>
<evidence type="ECO:0000313" key="4">
    <source>
        <dbReference type="Proteomes" id="UP001152798"/>
    </source>
</evidence>
<dbReference type="GO" id="GO:0031514">
    <property type="term" value="C:motile cilium"/>
    <property type="evidence" value="ECO:0007669"/>
    <property type="project" value="TreeGrafter"/>
</dbReference>
<dbReference type="AlphaFoldDB" id="A0A9P0EBN2"/>
<feature type="domain" description="IQ motif and ubiquitin-like" evidence="2">
    <location>
        <begin position="363"/>
        <end position="477"/>
    </location>
</feature>
<protein>
    <recommendedName>
        <fullName evidence="2">IQ motif and ubiquitin-like domain-containing protein</fullName>
    </recommendedName>
</protein>
<dbReference type="GO" id="GO:0030317">
    <property type="term" value="P:flagellated sperm motility"/>
    <property type="evidence" value="ECO:0007669"/>
    <property type="project" value="TreeGrafter"/>
</dbReference>
<proteinExistence type="predicted"/>
<keyword evidence="4" id="KW-1185">Reference proteome</keyword>
<evidence type="ECO:0000259" key="2">
    <source>
        <dbReference type="Pfam" id="PF25805"/>
    </source>
</evidence>